<dbReference type="SUPFAM" id="SSF53335">
    <property type="entry name" value="S-adenosyl-L-methionine-dependent methyltransferases"/>
    <property type="match status" value="1"/>
</dbReference>
<dbReference type="GO" id="GO:0070476">
    <property type="term" value="P:rRNA (guanine-N7)-methylation"/>
    <property type="evidence" value="ECO:0007669"/>
    <property type="project" value="InterPro"/>
</dbReference>
<protein>
    <submittedName>
        <fullName evidence="2">Class I SAM-dependent methyltransferase</fullName>
        <ecNumber evidence="2">2.1.1.-</ecNumber>
    </submittedName>
</protein>
<dbReference type="RefSeq" id="WP_147663844.1">
    <property type="nucleotide sequence ID" value="NZ_CP042905.2"/>
</dbReference>
<dbReference type="InterPro" id="IPR041698">
    <property type="entry name" value="Methyltransf_25"/>
</dbReference>
<dbReference type="PANTHER" id="PTHR12734">
    <property type="entry name" value="METHYLTRANSFERASE-RELATED"/>
    <property type="match status" value="1"/>
</dbReference>
<dbReference type="OrthoDB" id="6027at2157"/>
<name>A0A5B9DD16_9ARCH</name>
<proteinExistence type="predicted"/>
<dbReference type="AlphaFoldDB" id="A0A5B9DD16"/>
<dbReference type="Proteomes" id="UP000321408">
    <property type="component" value="Chromosome"/>
</dbReference>
<gene>
    <name evidence="2" type="ORF">DSAG12_02751</name>
</gene>
<reference evidence="2 3" key="1">
    <citation type="journal article" date="2020" name="Nature">
        <title>Isolation of an archaeon at the prokaryote-eukaryote interface.</title>
        <authorList>
            <person name="Imachi H."/>
            <person name="Nobu M.K."/>
            <person name="Nakahara N."/>
            <person name="Morono Y."/>
            <person name="Ogawara M."/>
            <person name="Takaki Y."/>
            <person name="Takano Y."/>
            <person name="Uematsu K."/>
            <person name="Ikuta T."/>
            <person name="Ito M."/>
            <person name="Matsui Y."/>
            <person name="Miyazaki M."/>
            <person name="Murata K."/>
            <person name="Saito Y."/>
            <person name="Sakai S."/>
            <person name="Song C."/>
            <person name="Tasumi E."/>
            <person name="Yamanaka Y."/>
            <person name="Yamaguchi T."/>
            <person name="Kamagata Y."/>
            <person name="Tamaki H."/>
            <person name="Takai K."/>
        </authorList>
    </citation>
    <scope>NUCLEOTIDE SEQUENCE [LARGE SCALE GENOMIC DNA]</scope>
    <source>
        <strain evidence="2 3">MK-D1</strain>
    </source>
</reference>
<dbReference type="Pfam" id="PF13649">
    <property type="entry name" value="Methyltransf_25"/>
    <property type="match status" value="1"/>
</dbReference>
<keyword evidence="2" id="KW-0489">Methyltransferase</keyword>
<keyword evidence="3" id="KW-1185">Reference proteome</keyword>
<keyword evidence="2" id="KW-0808">Transferase</keyword>
<evidence type="ECO:0000313" key="2">
    <source>
        <dbReference type="EMBL" id="QEE16921.1"/>
    </source>
</evidence>
<evidence type="ECO:0000259" key="1">
    <source>
        <dbReference type="Pfam" id="PF13649"/>
    </source>
</evidence>
<dbReference type="InterPro" id="IPR029063">
    <property type="entry name" value="SAM-dependent_MTases_sf"/>
</dbReference>
<dbReference type="GeneID" id="41330730"/>
<accession>A0A5B9DD16</accession>
<dbReference type="EC" id="2.1.1.-" evidence="2"/>
<evidence type="ECO:0000313" key="3">
    <source>
        <dbReference type="Proteomes" id="UP000321408"/>
    </source>
</evidence>
<dbReference type="InterPro" id="IPR039769">
    <property type="entry name" value="Bud23-like"/>
</dbReference>
<feature type="domain" description="Methyltransferase" evidence="1">
    <location>
        <begin position="65"/>
        <end position="137"/>
    </location>
</feature>
<dbReference type="EMBL" id="CP042905">
    <property type="protein sequence ID" value="QEE16921.1"/>
    <property type="molecule type" value="Genomic_DNA"/>
</dbReference>
<dbReference type="GO" id="GO:0016435">
    <property type="term" value="F:rRNA (guanine) methyltransferase activity"/>
    <property type="evidence" value="ECO:0007669"/>
    <property type="project" value="InterPro"/>
</dbReference>
<sequence>MVNHIPRKNNRPSTDEYFGLEAEAYGSSKWMARNQIQTTQKVLDLLESEQIGGKIKSKSLKSLFLDIGCGTGFSSHTILQSNFQNRVIGVDVSSDMIKQCKKNSDLHLILADMRYSPFRSNIFNYIISISAFNFASAGAQSKNQMKKFIQKALESLERTLIKKGRAGIEFYPTKTEELLFVNGLKKLNFIGGLLIEQPNSKREKKFLILKKIK</sequence>
<dbReference type="KEGG" id="psyt:DSAG12_02751"/>
<dbReference type="PANTHER" id="PTHR12734:SF0">
    <property type="entry name" value="18S RRNA (GUANINE-N(7))-METHYLTRANSFERASE-RELATED"/>
    <property type="match status" value="1"/>
</dbReference>
<dbReference type="Gene3D" id="3.40.50.150">
    <property type="entry name" value="Vaccinia Virus protein VP39"/>
    <property type="match status" value="1"/>
</dbReference>
<dbReference type="CDD" id="cd02440">
    <property type="entry name" value="AdoMet_MTases"/>
    <property type="match status" value="1"/>
</dbReference>
<reference evidence="2 3" key="2">
    <citation type="journal article" date="2024" name="Int. J. Syst. Evol. Microbiol.">
        <title>Promethearchaeum syntrophicum gen. nov., sp. nov., an anaerobic, obligately syntrophic archaeon, the first isolate of the lineage 'Asgard' archaea, and proposal of the new archaeal phylum Promethearchaeota phyl. nov. and kingdom Promethearchaeati regn. nov.</title>
        <authorList>
            <person name="Imachi H."/>
            <person name="Nobu M.K."/>
            <person name="Kato S."/>
            <person name="Takaki Y."/>
            <person name="Miyazaki M."/>
            <person name="Miyata M."/>
            <person name="Ogawara M."/>
            <person name="Saito Y."/>
            <person name="Sakai S."/>
            <person name="Tahara Y.O."/>
            <person name="Takano Y."/>
            <person name="Tasumi E."/>
            <person name="Uematsu K."/>
            <person name="Yoshimura T."/>
            <person name="Itoh T."/>
            <person name="Ohkuma M."/>
            <person name="Takai K."/>
        </authorList>
    </citation>
    <scope>NUCLEOTIDE SEQUENCE [LARGE SCALE GENOMIC DNA]</scope>
    <source>
        <strain evidence="2 3">MK-D1</strain>
    </source>
</reference>
<organism evidence="2 3">
    <name type="scientific">Promethearchaeum syntrophicum</name>
    <dbReference type="NCBI Taxonomy" id="2594042"/>
    <lineage>
        <taxon>Archaea</taxon>
        <taxon>Promethearchaeati</taxon>
        <taxon>Promethearchaeota</taxon>
        <taxon>Promethearchaeia</taxon>
        <taxon>Promethearchaeales</taxon>
        <taxon>Promethearchaeaceae</taxon>
        <taxon>Promethearchaeum</taxon>
    </lineage>
</organism>